<dbReference type="Proteomes" id="UP000094296">
    <property type="component" value="Unassembled WGS sequence"/>
</dbReference>
<dbReference type="STRING" id="766136.BHF68_10030"/>
<accession>A0A1E5G0U2</accession>
<feature type="transmembrane region" description="Helical" evidence="2">
    <location>
        <begin position="35"/>
        <end position="54"/>
    </location>
</feature>
<evidence type="ECO:0000313" key="4">
    <source>
        <dbReference type="Proteomes" id="UP000094296"/>
    </source>
</evidence>
<organism evidence="3 4">
    <name type="scientific">Desulfuribacillus alkaliarsenatis</name>
    <dbReference type="NCBI Taxonomy" id="766136"/>
    <lineage>
        <taxon>Bacteria</taxon>
        <taxon>Bacillati</taxon>
        <taxon>Bacillota</taxon>
        <taxon>Desulfuribacillia</taxon>
        <taxon>Desulfuribacillales</taxon>
        <taxon>Desulfuribacillaceae</taxon>
        <taxon>Desulfuribacillus</taxon>
    </lineage>
</organism>
<feature type="transmembrane region" description="Helical" evidence="2">
    <location>
        <begin position="6"/>
        <end position="28"/>
    </location>
</feature>
<dbReference type="GO" id="GO:0004190">
    <property type="term" value="F:aspartic-type endopeptidase activity"/>
    <property type="evidence" value="ECO:0007669"/>
    <property type="project" value="InterPro"/>
</dbReference>
<comment type="caution">
    <text evidence="3">The sequence shown here is derived from an EMBL/GenBank/DDBJ whole genome shotgun (WGS) entry which is preliminary data.</text>
</comment>
<dbReference type="AlphaFoldDB" id="A0A1E5G0U2"/>
<dbReference type="NCBIfam" id="TIGR02854">
    <property type="entry name" value="spore_II_GA"/>
    <property type="match status" value="1"/>
</dbReference>
<dbReference type="OrthoDB" id="2690199at2"/>
<dbReference type="EMBL" id="MIJE01000033">
    <property type="protein sequence ID" value="OEF96068.1"/>
    <property type="molecule type" value="Genomic_DNA"/>
</dbReference>
<evidence type="ECO:0000256" key="2">
    <source>
        <dbReference type="SAM" id="Phobius"/>
    </source>
</evidence>
<reference evidence="3 4" key="1">
    <citation type="submission" date="2016-09" db="EMBL/GenBank/DDBJ databases">
        <title>Draft genome sequence for the type strain of Desulfuribacillus alkaliarsenatis AHT28, an obligately anaerobic, sulfidogenic bacterium isolated from Russian soda lake sediments.</title>
        <authorList>
            <person name="Abin C.A."/>
            <person name="Hollibaugh J.T."/>
        </authorList>
    </citation>
    <scope>NUCLEOTIDE SEQUENCE [LARGE SCALE GENOMIC DNA]</scope>
    <source>
        <strain evidence="3 4">AHT28</strain>
    </source>
</reference>
<keyword evidence="4" id="KW-1185">Reference proteome</keyword>
<name>A0A1E5G0U2_9FIRM</name>
<dbReference type="RefSeq" id="WP_069643988.1">
    <property type="nucleotide sequence ID" value="NZ_MIJE01000033.1"/>
</dbReference>
<feature type="transmembrane region" description="Helical" evidence="2">
    <location>
        <begin position="60"/>
        <end position="80"/>
    </location>
</feature>
<feature type="transmembrane region" description="Helical" evidence="2">
    <location>
        <begin position="129"/>
        <end position="149"/>
    </location>
</feature>
<dbReference type="Pfam" id="PF03419">
    <property type="entry name" value="Peptidase_U4"/>
    <property type="match status" value="1"/>
</dbReference>
<proteinExistence type="predicted"/>
<protein>
    <submittedName>
        <fullName evidence="3">Sigma-E processing peptidase SpoIIGA</fullName>
    </submittedName>
</protein>
<evidence type="ECO:0000256" key="1">
    <source>
        <dbReference type="PIRSR" id="PIRSR018571-1"/>
    </source>
</evidence>
<dbReference type="GO" id="GO:0006508">
    <property type="term" value="P:proteolysis"/>
    <property type="evidence" value="ECO:0007669"/>
    <property type="project" value="InterPro"/>
</dbReference>
<gene>
    <name evidence="3" type="ORF">BHF68_10030</name>
</gene>
<dbReference type="GO" id="GO:0030436">
    <property type="term" value="P:asexual sporulation"/>
    <property type="evidence" value="ECO:0007669"/>
    <property type="project" value="InterPro"/>
</dbReference>
<keyword evidence="2" id="KW-1133">Transmembrane helix</keyword>
<dbReference type="InterPro" id="IPR005081">
    <property type="entry name" value="SpoIIGA"/>
</dbReference>
<evidence type="ECO:0000313" key="3">
    <source>
        <dbReference type="EMBL" id="OEF96068.1"/>
    </source>
</evidence>
<sequence length="328" mass="37699">MKYVYIDIIFLINFFVDLSLLVFTAIYSNRKIKKFRLVIAALLGAIYGTLWVFYINIFFYTLLGKLLFSFILILTAFPWVNIKVYVKTITTFYLINFVTAGAIFSLQMLMLNNQSIYNSWIQLSEDNIWIIEVSAISLVFGIPLTYCLIKSMWLQIKKLTWEQSCIYKCEVHYKNKMVVFNGLLDTGNQLTDPITQKPVSIVEYNTVKNIVPEFVNTVYAVKSLNIADIHQHIHKNSAYDTFTVIPYRSVGSNNDYLLAFKTDSIVLKSKEGEIYQDGALVGIVNQCLSSNGRFTAIIHPQLLEGKMIKREETLNELISEKNPHITKA</sequence>
<keyword evidence="2" id="KW-0472">Membrane</keyword>
<feature type="active site" evidence="1">
    <location>
        <position position="185"/>
    </location>
</feature>
<keyword evidence="2" id="KW-0812">Transmembrane</keyword>
<dbReference type="PIRSF" id="PIRSF018571">
    <property type="entry name" value="SpoIIGA"/>
    <property type="match status" value="1"/>
</dbReference>
<feature type="transmembrane region" description="Helical" evidence="2">
    <location>
        <begin position="92"/>
        <end position="109"/>
    </location>
</feature>